<evidence type="ECO:0000313" key="1">
    <source>
        <dbReference type="EMBL" id="CAG8619253.1"/>
    </source>
</evidence>
<organism evidence="1 2">
    <name type="scientific">Racocetra persica</name>
    <dbReference type="NCBI Taxonomy" id="160502"/>
    <lineage>
        <taxon>Eukaryota</taxon>
        <taxon>Fungi</taxon>
        <taxon>Fungi incertae sedis</taxon>
        <taxon>Mucoromycota</taxon>
        <taxon>Glomeromycotina</taxon>
        <taxon>Glomeromycetes</taxon>
        <taxon>Diversisporales</taxon>
        <taxon>Gigasporaceae</taxon>
        <taxon>Racocetra</taxon>
    </lineage>
</organism>
<comment type="caution">
    <text evidence="1">The sequence shown here is derived from an EMBL/GenBank/DDBJ whole genome shotgun (WGS) entry which is preliminary data.</text>
</comment>
<protein>
    <submittedName>
        <fullName evidence="1">32430_t:CDS:1</fullName>
    </submittedName>
</protein>
<keyword evidence="2" id="KW-1185">Reference proteome</keyword>
<reference evidence="1" key="1">
    <citation type="submission" date="2021-06" db="EMBL/GenBank/DDBJ databases">
        <authorList>
            <person name="Kallberg Y."/>
            <person name="Tangrot J."/>
            <person name="Rosling A."/>
        </authorList>
    </citation>
    <scope>NUCLEOTIDE SEQUENCE</scope>
    <source>
        <strain evidence="1">MA461A</strain>
    </source>
</reference>
<dbReference type="Proteomes" id="UP000789920">
    <property type="component" value="Unassembled WGS sequence"/>
</dbReference>
<feature type="non-terminal residue" evidence="1">
    <location>
        <position position="1"/>
    </location>
</feature>
<proteinExistence type="predicted"/>
<name>A0ACA9MXM1_9GLOM</name>
<gene>
    <name evidence="1" type="ORF">RPERSI_LOCUS6645</name>
</gene>
<accession>A0ACA9MXM1</accession>
<sequence length="86" mass="9542">KNKLNTIETPPSYLTFGIINTIKANVQISQLQSSPVVILSSGPIPSLQEVFEELDKNYNGNGIYLGLTTRFEQEEITVNTIKDLSD</sequence>
<evidence type="ECO:0000313" key="2">
    <source>
        <dbReference type="Proteomes" id="UP000789920"/>
    </source>
</evidence>
<dbReference type="EMBL" id="CAJVQC010010675">
    <property type="protein sequence ID" value="CAG8619253.1"/>
    <property type="molecule type" value="Genomic_DNA"/>
</dbReference>